<name>A0A1C2E6G7_9PSED</name>
<dbReference type="Gene3D" id="3.30.9.10">
    <property type="entry name" value="D-Amino Acid Oxidase, subunit A, domain 2"/>
    <property type="match status" value="1"/>
</dbReference>
<dbReference type="SUPFAM" id="SSF51905">
    <property type="entry name" value="FAD/NAD(P)-binding domain"/>
    <property type="match status" value="1"/>
</dbReference>
<evidence type="ECO:0000313" key="3">
    <source>
        <dbReference type="EMBL" id="OCX22600.1"/>
    </source>
</evidence>
<dbReference type="RefSeq" id="WP_065988080.1">
    <property type="nucleotide sequence ID" value="NZ_MDEN01000059.1"/>
</dbReference>
<evidence type="ECO:0000313" key="4">
    <source>
        <dbReference type="Proteomes" id="UP000095143"/>
    </source>
</evidence>
<feature type="domain" description="FAD dependent oxidoreductase" evidence="2">
    <location>
        <begin position="6"/>
        <end position="340"/>
    </location>
</feature>
<dbReference type="InterPro" id="IPR006076">
    <property type="entry name" value="FAD-dep_OxRdtase"/>
</dbReference>
<organism evidence="3 4">
    <name type="scientific">Pseudomonas graminis</name>
    <dbReference type="NCBI Taxonomy" id="158627"/>
    <lineage>
        <taxon>Bacteria</taxon>
        <taxon>Pseudomonadati</taxon>
        <taxon>Pseudomonadota</taxon>
        <taxon>Gammaproteobacteria</taxon>
        <taxon>Pseudomonadales</taxon>
        <taxon>Pseudomonadaceae</taxon>
        <taxon>Pseudomonas</taxon>
    </lineage>
</organism>
<proteinExistence type="predicted"/>
<protein>
    <recommendedName>
        <fullName evidence="2">FAD dependent oxidoreductase domain-containing protein</fullName>
    </recommendedName>
</protein>
<evidence type="ECO:0000256" key="1">
    <source>
        <dbReference type="ARBA" id="ARBA00023002"/>
    </source>
</evidence>
<dbReference type="Pfam" id="PF01266">
    <property type="entry name" value="DAO"/>
    <property type="match status" value="1"/>
</dbReference>
<dbReference type="GO" id="GO:0016491">
    <property type="term" value="F:oxidoreductase activity"/>
    <property type="evidence" value="ECO:0007669"/>
    <property type="project" value="UniProtKB-KW"/>
</dbReference>
<accession>A0A1C2E6G7</accession>
<comment type="caution">
    <text evidence="3">The sequence shown here is derived from an EMBL/GenBank/DDBJ whole genome shotgun (WGS) entry which is preliminary data.</text>
</comment>
<gene>
    <name evidence="3" type="ORF">BBI10_08830</name>
</gene>
<dbReference type="OrthoDB" id="8995821at2"/>
<dbReference type="Proteomes" id="UP000095143">
    <property type="component" value="Unassembled WGS sequence"/>
</dbReference>
<dbReference type="PANTHER" id="PTHR13847">
    <property type="entry name" value="SARCOSINE DEHYDROGENASE-RELATED"/>
    <property type="match status" value="1"/>
</dbReference>
<reference evidence="3 4" key="1">
    <citation type="submission" date="2016-08" db="EMBL/GenBank/DDBJ databases">
        <title>Whole genome sequence of Pseudomonas graminis strain UASWS1507, a potential biological control agent for agriculture.</title>
        <authorList>
            <person name="Crovadore J."/>
            <person name="Calmin G."/>
            <person name="Chablais R."/>
            <person name="Cochard B."/>
            <person name="Lefort F."/>
        </authorList>
    </citation>
    <scope>NUCLEOTIDE SEQUENCE [LARGE SCALE GENOMIC DNA]</scope>
    <source>
        <strain evidence="3 4">UASWS1507</strain>
    </source>
</reference>
<dbReference type="AlphaFoldDB" id="A0A1C2E6G7"/>
<keyword evidence="1" id="KW-0560">Oxidoreductase</keyword>
<dbReference type="GO" id="GO:0005737">
    <property type="term" value="C:cytoplasm"/>
    <property type="evidence" value="ECO:0007669"/>
    <property type="project" value="TreeGrafter"/>
</dbReference>
<sequence length="374" mass="40045">MKTSFDVIVIGAGIMGASIAAALVESGLDVALMEKGIAGAQGATRDTGGIVRGLELDATLRPLTRRGSLYGNPGIVHGLYESALNRSGVAYIASAEVCGQYLEAVDSDGCESIELHASVDALDNGRFSPFCVGECLLIERNGGTVDARVAVSNLCRYVSEKATYLDHLAVDRCVELDGYVQVHAGKLCLEATWVVDACGASGPMPRPHNAVHARTIPFTRFGCDQAPSMPIITHHLNTYLLPLGRNLVQVGGQRRQRAEHADQLNMAPLDNEQDVMDRVSRLGYDRHHSLPVVTQVGWDAYTEDGRPVIGRSSAKSHLFLATGFCGIGFKMAPNVAELLALELGGLMSGVSMDEAYRSVMEAFRPSRFAEVALS</sequence>
<dbReference type="InterPro" id="IPR036188">
    <property type="entry name" value="FAD/NAD-bd_sf"/>
</dbReference>
<dbReference type="EMBL" id="MDEN01000059">
    <property type="protein sequence ID" value="OCX22600.1"/>
    <property type="molecule type" value="Genomic_DNA"/>
</dbReference>
<dbReference type="Gene3D" id="3.50.50.60">
    <property type="entry name" value="FAD/NAD(P)-binding domain"/>
    <property type="match status" value="1"/>
</dbReference>
<evidence type="ECO:0000259" key="2">
    <source>
        <dbReference type="Pfam" id="PF01266"/>
    </source>
</evidence>